<name>A0A6J5LCK0_9CAUD</name>
<proteinExistence type="predicted"/>
<sequence length="74" mass="8720">MTDQPMIVRCGFHHTFGWLRRRELDNRDGYCYEAPDGDLIYSAMFTHEKAMLLYELVDPETGDHYLVDQVGSEY</sequence>
<protein>
    <submittedName>
        <fullName evidence="1">Uncharacterized protein</fullName>
    </submittedName>
</protein>
<accession>A0A6J5LCK0</accession>
<evidence type="ECO:0000313" key="1">
    <source>
        <dbReference type="EMBL" id="CAB4130670.1"/>
    </source>
</evidence>
<reference evidence="1" key="1">
    <citation type="submission" date="2020-04" db="EMBL/GenBank/DDBJ databases">
        <authorList>
            <person name="Chiriac C."/>
            <person name="Salcher M."/>
            <person name="Ghai R."/>
            <person name="Kavagutti S V."/>
        </authorList>
    </citation>
    <scope>NUCLEOTIDE SEQUENCE</scope>
</reference>
<gene>
    <name evidence="1" type="ORF">UFOVP120_22</name>
</gene>
<organism evidence="1">
    <name type="scientific">uncultured Caudovirales phage</name>
    <dbReference type="NCBI Taxonomy" id="2100421"/>
    <lineage>
        <taxon>Viruses</taxon>
        <taxon>Duplodnaviria</taxon>
        <taxon>Heunggongvirae</taxon>
        <taxon>Uroviricota</taxon>
        <taxon>Caudoviricetes</taxon>
        <taxon>Peduoviridae</taxon>
        <taxon>Maltschvirus</taxon>
        <taxon>Maltschvirus maltsch</taxon>
    </lineage>
</organism>
<dbReference type="EMBL" id="LR796242">
    <property type="protein sequence ID" value="CAB4130670.1"/>
    <property type="molecule type" value="Genomic_DNA"/>
</dbReference>